<gene>
    <name evidence="1" type="ORF">RFB13_19170</name>
</gene>
<evidence type="ECO:0000313" key="2">
    <source>
        <dbReference type="Proteomes" id="UP001235341"/>
    </source>
</evidence>
<proteinExistence type="predicted"/>
<accession>A0ABY9PJR7</accession>
<reference evidence="1 2" key="1">
    <citation type="submission" date="2023-08" db="EMBL/GenBank/DDBJ databases">
        <title>Complete Genome and Methylome dissection of Serratia fonticola NEB369.</title>
        <authorList>
            <person name="Fomenkov A."/>
            <person name="Roberts R.D."/>
        </authorList>
    </citation>
    <scope>NUCLEOTIDE SEQUENCE [LARGE SCALE GENOMIC DNA]</scope>
    <source>
        <strain evidence="1 2">NEB369</strain>
    </source>
</reference>
<evidence type="ECO:0008006" key="3">
    <source>
        <dbReference type="Google" id="ProtNLM"/>
    </source>
</evidence>
<dbReference type="Proteomes" id="UP001235341">
    <property type="component" value="Chromosome"/>
</dbReference>
<name>A0ABY9PJR7_SERFO</name>
<organism evidence="1 2">
    <name type="scientific">Serratia fonticola</name>
    <dbReference type="NCBI Taxonomy" id="47917"/>
    <lineage>
        <taxon>Bacteria</taxon>
        <taxon>Pseudomonadati</taxon>
        <taxon>Pseudomonadota</taxon>
        <taxon>Gammaproteobacteria</taxon>
        <taxon>Enterobacterales</taxon>
        <taxon>Yersiniaceae</taxon>
        <taxon>Serratia</taxon>
    </lineage>
</organism>
<dbReference type="EMBL" id="CP133586">
    <property type="protein sequence ID" value="WMT13339.1"/>
    <property type="molecule type" value="Genomic_DNA"/>
</dbReference>
<protein>
    <recommendedName>
        <fullName evidence="3">Phage tail protein</fullName>
    </recommendedName>
</protein>
<dbReference type="RefSeq" id="WP_309205110.1">
    <property type="nucleotide sequence ID" value="NZ_CP133586.1"/>
</dbReference>
<keyword evidence="2" id="KW-1185">Reference proteome</keyword>
<evidence type="ECO:0000313" key="1">
    <source>
        <dbReference type="EMBL" id="WMT13339.1"/>
    </source>
</evidence>
<sequence>MTAAVSSGKIYAGVLPGINMSGAILNPVTLFTAYKNRVVTDGGIIVDEAATLDEITFIVNNGMWDRVSAWAGASFGLKIKSGTTAQIEKLYGLSASPDFTTVIVPPSAGGAPANLITGAVNKISIALSNGGVYLKSSTQSKAQAAAGVPYLISARLEDRLATDQLGITVSFADDTTNKALARQQTIYTNAGAQNVAWQYFATNVNPPVLGSDVASGAQSPYLAFAKCAGLFDQAAGAVIGYGNGAVLHTGASTTGALADLSQVNGHWHLGPADSSVPTGASCYGYLANIRCLNIASRLDAQLISNRA</sequence>